<evidence type="ECO:0000313" key="1">
    <source>
        <dbReference type="EMBL" id="KAH6942230.1"/>
    </source>
</evidence>
<name>A0ACB7T5G7_HYAAI</name>
<comment type="caution">
    <text evidence="1">The sequence shown here is derived from an EMBL/GenBank/DDBJ whole genome shotgun (WGS) entry which is preliminary data.</text>
</comment>
<protein>
    <submittedName>
        <fullName evidence="1">Uncharacterized protein</fullName>
    </submittedName>
</protein>
<proteinExistence type="predicted"/>
<evidence type="ECO:0000313" key="2">
    <source>
        <dbReference type="Proteomes" id="UP000821845"/>
    </source>
</evidence>
<sequence length="196" mass="21793">MFGCLYSERADGGLCLKERDDQGAYVLDRDPTYAAPILEYLKHGRLLMNDTVSPLGLIQEARFFGVDSLIPEIERRTQGFRAPLDRMGVIRALNSVLNRRVSFQDEDLTGADLSLLDLHRVDFRGANLTMCKFEGANLSQRIAVHTDVGANLKDAVMDGSVLFGVNFRDATLTDASLRNCDLRRAELGNADILVRT</sequence>
<reference evidence="1" key="1">
    <citation type="submission" date="2020-05" db="EMBL/GenBank/DDBJ databases">
        <title>Large-scale comparative analyses of tick genomes elucidate their genetic diversity and vector capacities.</title>
        <authorList>
            <person name="Jia N."/>
            <person name="Wang J."/>
            <person name="Shi W."/>
            <person name="Du L."/>
            <person name="Sun Y."/>
            <person name="Zhan W."/>
            <person name="Jiang J."/>
            <person name="Wang Q."/>
            <person name="Zhang B."/>
            <person name="Ji P."/>
            <person name="Sakyi L.B."/>
            <person name="Cui X."/>
            <person name="Yuan T."/>
            <person name="Jiang B."/>
            <person name="Yang W."/>
            <person name="Lam T.T.-Y."/>
            <person name="Chang Q."/>
            <person name="Ding S."/>
            <person name="Wang X."/>
            <person name="Zhu J."/>
            <person name="Ruan X."/>
            <person name="Zhao L."/>
            <person name="Wei J."/>
            <person name="Que T."/>
            <person name="Du C."/>
            <person name="Cheng J."/>
            <person name="Dai P."/>
            <person name="Han X."/>
            <person name="Huang E."/>
            <person name="Gao Y."/>
            <person name="Liu J."/>
            <person name="Shao H."/>
            <person name="Ye R."/>
            <person name="Li L."/>
            <person name="Wei W."/>
            <person name="Wang X."/>
            <person name="Wang C."/>
            <person name="Yang T."/>
            <person name="Huo Q."/>
            <person name="Li W."/>
            <person name="Guo W."/>
            <person name="Chen H."/>
            <person name="Zhou L."/>
            <person name="Ni X."/>
            <person name="Tian J."/>
            <person name="Zhou Y."/>
            <person name="Sheng Y."/>
            <person name="Liu T."/>
            <person name="Pan Y."/>
            <person name="Xia L."/>
            <person name="Li J."/>
            <person name="Zhao F."/>
            <person name="Cao W."/>
        </authorList>
    </citation>
    <scope>NUCLEOTIDE SEQUENCE</scope>
    <source>
        <strain evidence="1">Hyas-2018</strain>
    </source>
</reference>
<dbReference type="EMBL" id="CM023490">
    <property type="protein sequence ID" value="KAH6942230.1"/>
    <property type="molecule type" value="Genomic_DNA"/>
</dbReference>
<gene>
    <name evidence="1" type="ORF">HPB50_002023</name>
</gene>
<dbReference type="Proteomes" id="UP000821845">
    <property type="component" value="Chromosome 10"/>
</dbReference>
<keyword evidence="2" id="KW-1185">Reference proteome</keyword>
<accession>A0ACB7T5G7</accession>
<organism evidence="1 2">
    <name type="scientific">Hyalomma asiaticum</name>
    <name type="common">Tick</name>
    <dbReference type="NCBI Taxonomy" id="266040"/>
    <lineage>
        <taxon>Eukaryota</taxon>
        <taxon>Metazoa</taxon>
        <taxon>Ecdysozoa</taxon>
        <taxon>Arthropoda</taxon>
        <taxon>Chelicerata</taxon>
        <taxon>Arachnida</taxon>
        <taxon>Acari</taxon>
        <taxon>Parasitiformes</taxon>
        <taxon>Ixodida</taxon>
        <taxon>Ixodoidea</taxon>
        <taxon>Ixodidae</taxon>
        <taxon>Hyalomminae</taxon>
        <taxon>Hyalomma</taxon>
    </lineage>
</organism>